<comment type="caution">
    <text evidence="2">The sequence shown here is derived from an EMBL/GenBank/DDBJ whole genome shotgun (WGS) entry which is preliminary data.</text>
</comment>
<dbReference type="InterPro" id="IPR021145">
    <property type="entry name" value="Portal_protein_SPP1_Gp6-like"/>
</dbReference>
<feature type="region of interest" description="Disordered" evidence="1">
    <location>
        <begin position="464"/>
        <end position="488"/>
    </location>
</feature>
<dbReference type="RefSeq" id="WP_386444725.1">
    <property type="nucleotide sequence ID" value="NZ_JBHSFH010000004.1"/>
</dbReference>
<evidence type="ECO:0000256" key="1">
    <source>
        <dbReference type="SAM" id="MobiDB-lite"/>
    </source>
</evidence>
<protein>
    <submittedName>
        <fullName evidence="2">Phage portal protein</fullName>
    </submittedName>
</protein>
<keyword evidence="3" id="KW-1185">Reference proteome</keyword>
<sequence length="488" mass="54048">MEQALALVDVLERELMNRRPDIDRNEAYYGGDQPLKYASDQFRKFHADRYKGFADNWVQIVSDSPVERLTANGIQPAGADKADEESWRVWQANGLDADSQLGFLGAVNSGRSFVLVWGNPDDEQTPEVTFEDASQCIVLYEPGSRRKRRAALKRWSDGEVEYATLYLPDEMFKFERAPLGTPDKSVAVREAEQASRWSLRTVEDAWQPNPLGVVPMVELPNRPRLTHDPISDVTGVIAMQDAVNLLWSQLFTATDIAAFPARIILGGERPMIPLLNEAGEVVGERPVDMDRFAIDRVMHLTGENVSIDEWTATNLNAYTDIIEVAVGHIAAQTRTPQHYLIGKMANLSGDALIAAETGLVKRVQEKQVWFGQALREMYRLIALAQGNEAKAKAISGGTVLWADAASRSQAQTADAILKLRQIGFPFEYLALTYGLSPAELVNVLAMRDRELQADPMGALTQMMAHDPRQAQTEADDDKPSSPAAPEAA</sequence>
<accession>A0ABV9A5T8</accession>
<evidence type="ECO:0000313" key="2">
    <source>
        <dbReference type="EMBL" id="MFC4494075.1"/>
    </source>
</evidence>
<dbReference type="Pfam" id="PF05133">
    <property type="entry name" value="SPP1_portal"/>
    <property type="match status" value="1"/>
</dbReference>
<proteinExistence type="predicted"/>
<gene>
    <name evidence="2" type="ORF">ACFPA8_08005</name>
</gene>
<evidence type="ECO:0000313" key="3">
    <source>
        <dbReference type="Proteomes" id="UP001595997"/>
    </source>
</evidence>
<reference evidence="3" key="1">
    <citation type="journal article" date="2019" name="Int. J. Syst. Evol. Microbiol.">
        <title>The Global Catalogue of Microorganisms (GCM) 10K type strain sequencing project: providing services to taxonomists for standard genome sequencing and annotation.</title>
        <authorList>
            <consortium name="The Broad Institute Genomics Platform"/>
            <consortium name="The Broad Institute Genome Sequencing Center for Infectious Disease"/>
            <person name="Wu L."/>
            <person name="Ma J."/>
        </authorList>
    </citation>
    <scope>NUCLEOTIDE SEQUENCE [LARGE SCALE GENOMIC DNA]</scope>
    <source>
        <strain evidence="3">CGMCC 4.7357</strain>
    </source>
</reference>
<name>A0ABV9A5T8_9ACTN</name>
<organism evidence="2 3">
    <name type="scientific">Streptomyces ovatisporus</name>
    <dbReference type="NCBI Taxonomy" id="1128682"/>
    <lineage>
        <taxon>Bacteria</taxon>
        <taxon>Bacillati</taxon>
        <taxon>Actinomycetota</taxon>
        <taxon>Actinomycetes</taxon>
        <taxon>Kitasatosporales</taxon>
        <taxon>Streptomycetaceae</taxon>
        <taxon>Streptomyces</taxon>
    </lineage>
</organism>
<dbReference type="EMBL" id="JBHSFH010000004">
    <property type="protein sequence ID" value="MFC4494075.1"/>
    <property type="molecule type" value="Genomic_DNA"/>
</dbReference>
<dbReference type="Proteomes" id="UP001595997">
    <property type="component" value="Unassembled WGS sequence"/>
</dbReference>